<accession>A0A096CWZ6</accession>
<evidence type="ECO:0000313" key="2">
    <source>
        <dbReference type="Proteomes" id="UP000029622"/>
    </source>
</evidence>
<dbReference type="InterPro" id="IPR021145">
    <property type="entry name" value="Portal_protein_SPP1_Gp6-like"/>
</dbReference>
<protein>
    <recommendedName>
        <fullName evidence="3">Phage portal protein</fullName>
    </recommendedName>
</protein>
<dbReference type="STRING" id="1156417.Y919_02600"/>
<dbReference type="Pfam" id="PF05133">
    <property type="entry name" value="SPP1_portal"/>
    <property type="match status" value="1"/>
</dbReference>
<dbReference type="AlphaFoldDB" id="A0A096CWZ6"/>
<comment type="caution">
    <text evidence="1">The sequence shown here is derived from an EMBL/GenBank/DDBJ whole genome shotgun (WGS) entry which is preliminary data.</text>
</comment>
<dbReference type="RefSeq" id="WP_035162123.1">
    <property type="nucleotide sequence ID" value="NZ_AZTB01000007.1"/>
</dbReference>
<name>A0A096CWZ6_9FIRM</name>
<evidence type="ECO:0008006" key="3">
    <source>
        <dbReference type="Google" id="ProtNLM"/>
    </source>
</evidence>
<evidence type="ECO:0000313" key="1">
    <source>
        <dbReference type="EMBL" id="KGG81074.1"/>
    </source>
</evidence>
<dbReference type="Proteomes" id="UP000029622">
    <property type="component" value="Unassembled WGS sequence"/>
</dbReference>
<dbReference type="EMBL" id="AZTB01000007">
    <property type="protein sequence ID" value="KGG81074.1"/>
    <property type="molecule type" value="Genomic_DNA"/>
</dbReference>
<reference evidence="1 2" key="1">
    <citation type="submission" date="2013-12" db="EMBL/GenBank/DDBJ databases">
        <title>Draft genome sequence of Caloranaerobacter sp. H53214.</title>
        <authorList>
            <person name="Jiang L.J."/>
            <person name="Shao Z.Z."/>
            <person name="Long M.N."/>
        </authorList>
    </citation>
    <scope>NUCLEOTIDE SEQUENCE [LARGE SCALE GENOMIC DNA]</scope>
    <source>
        <strain evidence="1 2">H53214</strain>
    </source>
</reference>
<proteinExistence type="predicted"/>
<organism evidence="1 2">
    <name type="scientific">Caloranaerobacter azorensis H53214</name>
    <dbReference type="NCBI Taxonomy" id="1156417"/>
    <lineage>
        <taxon>Bacteria</taxon>
        <taxon>Bacillati</taxon>
        <taxon>Bacillota</taxon>
        <taxon>Tissierellia</taxon>
        <taxon>Tissierellales</taxon>
        <taxon>Thermohalobacteraceae</taxon>
        <taxon>Caloranaerobacter</taxon>
    </lineage>
</organism>
<gene>
    <name evidence="1" type="ORF">Y919_02600</name>
</gene>
<sequence>MIDYQLFLKAELEGLYGSQVLKDMKDIIALYDFYEGKGQDWTTPIDLDYKPTKIKTNKAKKLIKEEARFMFSRTPEITIKALEKKDEEKAKKLQSVVDDVLKKSKFPDKLIKAARDCFIGKRVALKLNADKNKGIKVIFRPSLEFIYETDPEDVDNLQKIIFFYGQNDSENKSEQRIWKQVYWLQNNKCYLTEGVYDGYGNLVESIKENEYIGIDFIPCTIIVNDGLTGDMNGESDIEELRDNQNIYNRLKSDDVDALKFNMFPERVAINASENSLKNLKIAPGALVDLQTDPTSENQADYKTVESKFSYDSRFENTINRINNDMYDLLNVPNISLEQLKGLMQSGKSMKALYWQLITRCNEKWAVWGPALEWMVEKIIILYKTFVDKTLDIDFGYSINIELLYALPEDDETERINDLAEVSAQVRSRRSYIEKWGIAEDSEEELQQIAKEQALLQDSFIGGVNHELGDEKDEK</sequence>